<evidence type="ECO:0000259" key="2">
    <source>
        <dbReference type="PROSITE" id="PS51471"/>
    </source>
</evidence>
<keyword evidence="1" id="KW-0479">Metal-binding</keyword>
<evidence type="ECO:0000256" key="1">
    <source>
        <dbReference type="RuleBase" id="RU003682"/>
    </source>
</evidence>
<feature type="domain" description="Fe2OG dioxygenase" evidence="2">
    <location>
        <begin position="138"/>
        <end position="229"/>
    </location>
</feature>
<dbReference type="GO" id="GO:0046872">
    <property type="term" value="F:metal ion binding"/>
    <property type="evidence" value="ECO:0007669"/>
    <property type="project" value="UniProtKB-KW"/>
</dbReference>
<dbReference type="GO" id="GO:0016491">
    <property type="term" value="F:oxidoreductase activity"/>
    <property type="evidence" value="ECO:0007669"/>
    <property type="project" value="UniProtKB-KW"/>
</dbReference>
<dbReference type="InterPro" id="IPR037151">
    <property type="entry name" value="AlkB-like_sf"/>
</dbReference>
<proteinExistence type="inferred from homology"/>
<sequence>MDPPPQPTQPQEPPPGFYLTHHAISEKAWDEIRTWLGLEWDDPDLGFVFENSDSSKPTIQHKANSNGIPWEISTPQQNRPVAQFGFRYDYCHDTVVSATSSTPAIPPLLRQLLLDPLVEETNDKDAGIQHLFQQHIPTFTQCIINAYGANDTSHIPFHTDDDQFGPVIIVYTAGETRPLELRCSPHHTYTAYPRHLSRYILSGQVREQWEHAVPAGKGWRISITFRSWRERKP</sequence>
<dbReference type="SUPFAM" id="SSF51197">
    <property type="entry name" value="Clavaminate synthase-like"/>
    <property type="match status" value="1"/>
</dbReference>
<comment type="similarity">
    <text evidence="1">Belongs to the iron/ascorbate-dependent oxidoreductase family.</text>
</comment>
<reference evidence="3" key="1">
    <citation type="submission" date="2021-01" db="EMBL/GenBank/DDBJ databases">
        <authorList>
            <person name="Corre E."/>
            <person name="Pelletier E."/>
            <person name="Niang G."/>
            <person name="Scheremetjew M."/>
            <person name="Finn R."/>
            <person name="Kale V."/>
            <person name="Holt S."/>
            <person name="Cochrane G."/>
            <person name="Meng A."/>
            <person name="Brown T."/>
            <person name="Cohen L."/>
        </authorList>
    </citation>
    <scope>NUCLEOTIDE SEQUENCE</scope>
    <source>
        <strain evidence="3">CCMP127</strain>
    </source>
</reference>
<evidence type="ECO:0000313" key="3">
    <source>
        <dbReference type="EMBL" id="CAE0411132.1"/>
    </source>
</evidence>
<keyword evidence="1" id="KW-0560">Oxidoreductase</keyword>
<dbReference type="AlphaFoldDB" id="A0A7S3L449"/>
<keyword evidence="1" id="KW-0408">Iron</keyword>
<dbReference type="Gene3D" id="2.60.120.590">
    <property type="entry name" value="Alpha-ketoglutarate-dependent dioxygenase AlkB-like"/>
    <property type="match status" value="1"/>
</dbReference>
<organism evidence="3">
    <name type="scientific">Amphora coffeiformis</name>
    <dbReference type="NCBI Taxonomy" id="265554"/>
    <lineage>
        <taxon>Eukaryota</taxon>
        <taxon>Sar</taxon>
        <taxon>Stramenopiles</taxon>
        <taxon>Ochrophyta</taxon>
        <taxon>Bacillariophyta</taxon>
        <taxon>Bacillariophyceae</taxon>
        <taxon>Bacillariophycidae</taxon>
        <taxon>Thalassiophysales</taxon>
        <taxon>Catenulaceae</taxon>
        <taxon>Amphora</taxon>
    </lineage>
</organism>
<dbReference type="PROSITE" id="PS51471">
    <property type="entry name" value="FE2OG_OXY"/>
    <property type="match status" value="1"/>
</dbReference>
<dbReference type="InterPro" id="IPR005123">
    <property type="entry name" value="Oxoglu/Fe-dep_dioxygenase_dom"/>
</dbReference>
<gene>
    <name evidence="3" type="ORF">ACOF00016_LOCUS8519</name>
</gene>
<accession>A0A7S3L449</accession>
<dbReference type="EMBL" id="HBIM01010160">
    <property type="protein sequence ID" value="CAE0411132.1"/>
    <property type="molecule type" value="Transcribed_RNA"/>
</dbReference>
<protein>
    <recommendedName>
        <fullName evidence="2">Fe2OG dioxygenase domain-containing protein</fullName>
    </recommendedName>
</protein>
<name>A0A7S3L449_9STRA</name>